<evidence type="ECO:0000313" key="5">
    <source>
        <dbReference type="Proteomes" id="UP001234495"/>
    </source>
</evidence>
<evidence type="ECO:0000313" key="4">
    <source>
        <dbReference type="EMBL" id="MDQ0229898.1"/>
    </source>
</evidence>
<accession>A0ABT9ZCC4</accession>
<feature type="chain" id="PRO_5045609038" evidence="2">
    <location>
        <begin position="24"/>
        <end position="205"/>
    </location>
</feature>
<reference evidence="4 5" key="1">
    <citation type="submission" date="2023-07" db="EMBL/GenBank/DDBJ databases">
        <title>Genomic Encyclopedia of Type Strains, Phase IV (KMG-IV): sequencing the most valuable type-strain genomes for metagenomic binning, comparative biology and taxonomic classification.</title>
        <authorList>
            <person name="Goeker M."/>
        </authorList>
    </citation>
    <scope>NUCLEOTIDE SEQUENCE [LARGE SCALE GENOMIC DNA]</scope>
    <source>
        <strain evidence="4 5">DSM 29005</strain>
    </source>
</reference>
<keyword evidence="2" id="KW-0732">Signal</keyword>
<name>A0ABT9ZCC4_9BACI</name>
<protein>
    <submittedName>
        <fullName evidence="4">Uncharacterized protein YecT (DUF1311 family)</fullName>
    </submittedName>
</protein>
<feature type="compositionally biased region" description="Basic and acidic residues" evidence="1">
    <location>
        <begin position="35"/>
        <end position="77"/>
    </location>
</feature>
<evidence type="ECO:0000256" key="2">
    <source>
        <dbReference type="SAM" id="SignalP"/>
    </source>
</evidence>
<keyword evidence="5" id="KW-1185">Reference proteome</keyword>
<feature type="domain" description="Lysozyme inhibitor LprI-like N-terminal" evidence="3">
    <location>
        <begin position="118"/>
        <end position="199"/>
    </location>
</feature>
<proteinExistence type="predicted"/>
<dbReference type="EMBL" id="JAUSUD010000003">
    <property type="protein sequence ID" value="MDQ0229898.1"/>
    <property type="molecule type" value="Genomic_DNA"/>
</dbReference>
<dbReference type="PANTHER" id="PTHR39176:SF1">
    <property type="entry name" value="PERIPLASMIC PROTEIN"/>
    <property type="match status" value="1"/>
</dbReference>
<dbReference type="Gene3D" id="1.20.1270.180">
    <property type="match status" value="1"/>
</dbReference>
<organism evidence="4 5">
    <name type="scientific">Metabacillus malikii</name>
    <dbReference type="NCBI Taxonomy" id="1504265"/>
    <lineage>
        <taxon>Bacteria</taxon>
        <taxon>Bacillati</taxon>
        <taxon>Bacillota</taxon>
        <taxon>Bacilli</taxon>
        <taxon>Bacillales</taxon>
        <taxon>Bacillaceae</taxon>
        <taxon>Metabacillus</taxon>
    </lineage>
</organism>
<dbReference type="RefSeq" id="WP_307338331.1">
    <property type="nucleotide sequence ID" value="NZ_JAUSUD010000003.1"/>
</dbReference>
<dbReference type="PROSITE" id="PS51257">
    <property type="entry name" value="PROKAR_LIPOPROTEIN"/>
    <property type="match status" value="1"/>
</dbReference>
<sequence>MKRNYSILFLCLAVILLASCGNASEESKPTIINEPKQEKEKDSNDTDSKEATSNSDHEQTNTKESDINDEEERKPSTEQDMTTDTQSLKQEYLVKLKKTKHETEEKRNNSEEDITIVLKGIEGEIFDVWDGLLNEIYGVLKNQLSEEEMERLRSEQRKWLDFRDRTAKEASLKYEGGTAEQLEYVVVLNKLTEERCFQLVESYMK</sequence>
<evidence type="ECO:0000256" key="1">
    <source>
        <dbReference type="SAM" id="MobiDB-lite"/>
    </source>
</evidence>
<comment type="caution">
    <text evidence="4">The sequence shown here is derived from an EMBL/GenBank/DDBJ whole genome shotgun (WGS) entry which is preliminary data.</text>
</comment>
<gene>
    <name evidence="4" type="ORF">J2S19_001150</name>
</gene>
<dbReference type="InterPro" id="IPR009739">
    <property type="entry name" value="LprI-like_N"/>
</dbReference>
<feature type="signal peptide" evidence="2">
    <location>
        <begin position="1"/>
        <end position="23"/>
    </location>
</feature>
<dbReference type="Proteomes" id="UP001234495">
    <property type="component" value="Unassembled WGS sequence"/>
</dbReference>
<feature type="region of interest" description="Disordered" evidence="1">
    <location>
        <begin position="23"/>
        <end position="88"/>
    </location>
</feature>
<feature type="compositionally biased region" description="Polar residues" evidence="1">
    <location>
        <begin position="78"/>
        <end position="88"/>
    </location>
</feature>
<evidence type="ECO:0000259" key="3">
    <source>
        <dbReference type="Pfam" id="PF07007"/>
    </source>
</evidence>
<dbReference type="PANTHER" id="PTHR39176">
    <property type="entry name" value="PERIPLASMIC PROTEIN-RELATED"/>
    <property type="match status" value="1"/>
</dbReference>
<dbReference type="Pfam" id="PF07007">
    <property type="entry name" value="LprI"/>
    <property type="match status" value="1"/>
</dbReference>